<evidence type="ECO:0000313" key="2">
    <source>
        <dbReference type="Proteomes" id="UP001056384"/>
    </source>
</evidence>
<keyword evidence="2" id="KW-1185">Reference proteome</keyword>
<proteinExistence type="predicted"/>
<accession>A0A9Q9EQB0</accession>
<protein>
    <submittedName>
        <fullName evidence="1">Uncharacterized protein</fullName>
    </submittedName>
</protein>
<dbReference type="EMBL" id="CP099431">
    <property type="protein sequence ID" value="USW59626.1"/>
    <property type="molecule type" value="Genomic_DNA"/>
</dbReference>
<sequence>MPTLLDTWTYGAGKQDYAPDIGDGQACEGEYVIGDGQACEGEDVIGKRSQQQELGHLAQLKDSIRQAPQHILDPLRETLVLLLRPRSIRTILAGLAVAGSFVYVAQPLLKAVADPCQHSSVQKLSWTFNWFTQRGDFCLEQHEFMLNNYGGRSNFAGIWIKDPRVTSLVDTYEKIWRNMFDILECLEAEPRTFGLQKMKSRLDELVESTKQVHDKATKLSTDIQGFFNSAAQIVKKADGAKVELEAISTWKLWQRSATRTAELEELEANRQMLVTTTMPGQCGEFRTRASIIGQDVSTVRKNLLDLEYDLGTSLDKLKDTCRPYAFLTEPGYRVGWFGERLPSVADWLGGGRCVVNHQSHKEVLSAQKKKIRETFRMLEQAANLEDVVKSLDI</sequence>
<dbReference type="Proteomes" id="UP001056384">
    <property type="component" value="Chromosome 14"/>
</dbReference>
<dbReference type="AlphaFoldDB" id="A0A9Q9EQB0"/>
<evidence type="ECO:0000313" key="1">
    <source>
        <dbReference type="EMBL" id="USW59626.1"/>
    </source>
</evidence>
<name>A0A9Q9EQB0_9PEZI</name>
<organism evidence="1 2">
    <name type="scientific">Septoria linicola</name>
    <dbReference type="NCBI Taxonomy" id="215465"/>
    <lineage>
        <taxon>Eukaryota</taxon>
        <taxon>Fungi</taxon>
        <taxon>Dikarya</taxon>
        <taxon>Ascomycota</taxon>
        <taxon>Pezizomycotina</taxon>
        <taxon>Dothideomycetes</taxon>
        <taxon>Dothideomycetidae</taxon>
        <taxon>Mycosphaerellales</taxon>
        <taxon>Mycosphaerellaceae</taxon>
        <taxon>Septoria</taxon>
    </lineage>
</organism>
<reference evidence="1" key="1">
    <citation type="submission" date="2022-06" db="EMBL/GenBank/DDBJ databases">
        <title>Complete genome sequences of two strains of the flax pathogen Septoria linicola.</title>
        <authorList>
            <person name="Lapalu N."/>
            <person name="Simon A."/>
            <person name="Demenou B."/>
            <person name="Paumier D."/>
            <person name="Guillot M.-P."/>
            <person name="Gout L."/>
            <person name="Valade R."/>
        </authorList>
    </citation>
    <scope>NUCLEOTIDE SEQUENCE</scope>
    <source>
        <strain evidence="1">SE15195</strain>
    </source>
</reference>
<gene>
    <name evidence="1" type="ORF">Slin15195_G129450</name>
</gene>